<feature type="transmembrane region" description="Helical" evidence="2">
    <location>
        <begin position="46"/>
        <end position="73"/>
    </location>
</feature>
<dbReference type="PANTHER" id="PTHR40547:SF1">
    <property type="entry name" value="SLL0298 PROTEIN"/>
    <property type="match status" value="1"/>
</dbReference>
<dbReference type="PANTHER" id="PTHR40547">
    <property type="entry name" value="SLL0298 PROTEIN"/>
    <property type="match status" value="1"/>
</dbReference>
<evidence type="ECO:0000313" key="4">
    <source>
        <dbReference type="EMBL" id="MBT0959244.1"/>
    </source>
</evidence>
<feature type="compositionally biased region" description="Basic residues" evidence="1">
    <location>
        <begin position="206"/>
        <end position="216"/>
    </location>
</feature>
<dbReference type="Pfam" id="PF09835">
    <property type="entry name" value="DUF2062"/>
    <property type="match status" value="1"/>
</dbReference>
<accession>A0AAP2CRZ0</accession>
<dbReference type="Proteomes" id="UP001315686">
    <property type="component" value="Unassembled WGS sequence"/>
</dbReference>
<keyword evidence="5" id="KW-1185">Reference proteome</keyword>
<feature type="transmembrane region" description="Helical" evidence="2">
    <location>
        <begin position="159"/>
        <end position="181"/>
    </location>
</feature>
<evidence type="ECO:0000256" key="2">
    <source>
        <dbReference type="SAM" id="Phobius"/>
    </source>
</evidence>
<name>A0AAP2CRZ0_9RHOB</name>
<evidence type="ECO:0000256" key="1">
    <source>
        <dbReference type="SAM" id="MobiDB-lite"/>
    </source>
</evidence>
<feature type="domain" description="DUF2062" evidence="3">
    <location>
        <begin position="27"/>
        <end position="192"/>
    </location>
</feature>
<gene>
    <name evidence="4" type="ORF">IV417_17790</name>
</gene>
<reference evidence="4 5" key="1">
    <citation type="journal article" date="2021" name="Arch. Microbiol.">
        <title>Harenicola maris gen. nov., sp. nov. isolated from the Sea of Japan shallow sediments.</title>
        <authorList>
            <person name="Romanenko L.A."/>
            <person name="Kurilenko V.V."/>
            <person name="Chernysheva N.Y."/>
            <person name="Tekutyeva L.A."/>
            <person name="Velansky P.V."/>
            <person name="Svetashev V.I."/>
            <person name="Isaeva M.P."/>
        </authorList>
    </citation>
    <scope>NUCLEOTIDE SEQUENCE [LARGE SCALE GENOMIC DNA]</scope>
    <source>
        <strain evidence="4 5">KMM 3653</strain>
    </source>
</reference>
<feature type="transmembrane region" description="Helical" evidence="2">
    <location>
        <begin position="79"/>
        <end position="101"/>
    </location>
</feature>
<sequence length="225" mass="25575">MVFKRRHKRSWPRLIADVFWPRGGWGRAFSYIQHRVRRLPDNSHRIARGIFAGVVVTFTPFYGLHFLVAFILAKLMRGNVLAALLATFIGNPVTFPFIAALSLQTGQWLLGIDRSERFGRAFFAKFGGAMHDLWFNFKALFTPARAEWSHLNDFMADIFLPYLVGGLIPGIVFGTLAYYACEPVIRAYQNRRKGLLRKKLAEMAAKKQKSALKKPPKSADTEAGR</sequence>
<organism evidence="4 5">
    <name type="scientific">Harenicola maris</name>
    <dbReference type="NCBI Taxonomy" id="2841044"/>
    <lineage>
        <taxon>Bacteria</taxon>
        <taxon>Pseudomonadati</taxon>
        <taxon>Pseudomonadota</taxon>
        <taxon>Alphaproteobacteria</taxon>
        <taxon>Rhodobacterales</taxon>
        <taxon>Paracoccaceae</taxon>
        <taxon>Harenicola</taxon>
    </lineage>
</organism>
<dbReference type="AlphaFoldDB" id="A0AAP2CRZ0"/>
<keyword evidence="2" id="KW-0472">Membrane</keyword>
<comment type="caution">
    <text evidence="4">The sequence shown here is derived from an EMBL/GenBank/DDBJ whole genome shotgun (WGS) entry which is preliminary data.</text>
</comment>
<proteinExistence type="predicted"/>
<keyword evidence="2" id="KW-1133">Transmembrane helix</keyword>
<evidence type="ECO:0000259" key="3">
    <source>
        <dbReference type="Pfam" id="PF09835"/>
    </source>
</evidence>
<evidence type="ECO:0000313" key="5">
    <source>
        <dbReference type="Proteomes" id="UP001315686"/>
    </source>
</evidence>
<dbReference type="InterPro" id="IPR018639">
    <property type="entry name" value="DUF2062"/>
</dbReference>
<feature type="region of interest" description="Disordered" evidence="1">
    <location>
        <begin position="206"/>
        <end position="225"/>
    </location>
</feature>
<keyword evidence="2" id="KW-0812">Transmembrane</keyword>
<dbReference type="RefSeq" id="WP_327795479.1">
    <property type="nucleotide sequence ID" value="NZ_JADQAZ010000004.1"/>
</dbReference>
<protein>
    <submittedName>
        <fullName evidence="4">DUF2062 domain-containing protein</fullName>
    </submittedName>
</protein>
<dbReference type="EMBL" id="JADQAZ010000004">
    <property type="protein sequence ID" value="MBT0959244.1"/>
    <property type="molecule type" value="Genomic_DNA"/>
</dbReference>